<dbReference type="Pfam" id="PF13787">
    <property type="entry name" value="HXXEE"/>
    <property type="match status" value="1"/>
</dbReference>
<dbReference type="Proteomes" id="UP001611383">
    <property type="component" value="Chromosome"/>
</dbReference>
<keyword evidence="1" id="KW-1133">Transmembrane helix</keyword>
<keyword evidence="3" id="KW-1185">Reference proteome</keyword>
<dbReference type="InterPro" id="IPR025671">
    <property type="entry name" value="HXXEE"/>
</dbReference>
<keyword evidence="1" id="KW-0472">Membrane</keyword>
<protein>
    <submittedName>
        <fullName evidence="2">HXXEE domain-containing protein</fullName>
    </submittedName>
</protein>
<keyword evidence="1" id="KW-0812">Transmembrane</keyword>
<evidence type="ECO:0000313" key="3">
    <source>
        <dbReference type="Proteomes" id="UP001611383"/>
    </source>
</evidence>
<accession>A0ABY9X367</accession>
<organism evidence="2 3">
    <name type="scientific">Archangium minus</name>
    <dbReference type="NCBI Taxonomy" id="83450"/>
    <lineage>
        <taxon>Bacteria</taxon>
        <taxon>Pseudomonadati</taxon>
        <taxon>Myxococcota</taxon>
        <taxon>Myxococcia</taxon>
        <taxon>Myxococcales</taxon>
        <taxon>Cystobacterineae</taxon>
        <taxon>Archangiaceae</taxon>
        <taxon>Archangium</taxon>
    </lineage>
</organism>
<gene>
    <name evidence="2" type="ORF">F0U60_41345</name>
</gene>
<feature type="transmembrane region" description="Helical" evidence="1">
    <location>
        <begin position="103"/>
        <end position="123"/>
    </location>
</feature>
<evidence type="ECO:0000313" key="2">
    <source>
        <dbReference type="EMBL" id="WNG49852.1"/>
    </source>
</evidence>
<proteinExistence type="predicted"/>
<dbReference type="RefSeq" id="WP_395808247.1">
    <property type="nucleotide sequence ID" value="NZ_CP043494.1"/>
</dbReference>
<feature type="transmembrane region" description="Helical" evidence="1">
    <location>
        <begin position="135"/>
        <end position="157"/>
    </location>
</feature>
<dbReference type="EMBL" id="CP043494">
    <property type="protein sequence ID" value="WNG49852.1"/>
    <property type="molecule type" value="Genomic_DNA"/>
</dbReference>
<evidence type="ECO:0000256" key="1">
    <source>
        <dbReference type="SAM" id="Phobius"/>
    </source>
</evidence>
<sequence>MSTDTVPLSRALWLFPFALTFHNLEEALWLPGWSQQAGALHPPVGTGEFHFAVGVVTAAGWWLTWMASRRGGRWLALAAGSWVLMLLNVLLPHVLATVLMHRYAPGVVTALMLNLPVNALLLRRALAEGVLTRRAIAWGAAVVVPTVAASLPVLFWVGRQIQ</sequence>
<name>A0ABY9X367_9BACT</name>
<feature type="transmembrane region" description="Helical" evidence="1">
    <location>
        <begin position="74"/>
        <end position="91"/>
    </location>
</feature>
<reference evidence="2 3" key="1">
    <citation type="submission" date="2019-08" db="EMBL/GenBank/DDBJ databases">
        <title>Archangium and Cystobacter genomes.</title>
        <authorList>
            <person name="Chen I.-C.K."/>
            <person name="Wielgoss S."/>
        </authorList>
    </citation>
    <scope>NUCLEOTIDE SEQUENCE [LARGE SCALE GENOMIC DNA]</scope>
    <source>
        <strain evidence="2 3">Cbm 6</strain>
    </source>
</reference>